<proteinExistence type="inferred from homology"/>
<sequence length="846" mass="98749">MKFDIKGSNAVQRERNIINLSKIYHRKLEALLIYINIPKKKKDYICYNDFFSNIKDVCSYINTISKSEEVENCDNILEDKDIKINADKNIFIKNLLIFLNNLISLYLSKSDLIDVCINRRGYNKCGFYACDNVFLNNINKSKYKIDTKNKHIYLREYYDIFCSANCMNYNLYLIKEIINNNKNNKENINLKKKCQLIHIMLLTFFPFFKLYDINFLFNHIDQIQIVNNKISFINGVTSETFEKTDHSKPDEVNDTKIKNEIPKLDVNNKLNGTNEKRETIVKKKTKSVSFSDDIKMFRYFKDDCVNEYSIDKAHIDKTKIKSETSNRLFEQVDTNVCDEAGKEVEEKEAAESGSPKEEPNDENGQEKGQEKGPEKPEKMNDDLNQQGTSEERNEKREDFEGSEKGESTNGCLHEDEMNKIYEQVRNSMIFNKKYSFENIWKQTTLDGTKMIGFDYTKEEMINTASQKMNEINLKLNKQEKKVILLNSSSKKQTTLTSNNLAKENTDDKKSNIEMVDSNLVQTQSNSENPTPEKSNLNEVSILKKNSVDNDEKKVDDETVTVDNNDELATTDKHDEPSEVSEPPELDEVEMAEIENILMERRQKIKEEYFENFKNPISAFFDDPCPITEEQEESKSLKENDFESKVDVKNRLSEEIEDAETVESEISDDDTLETDIADDNKNDRDEVVANKYLHSAKGGNLYENMSLYVVLWDIFTSNISKYTVYFFEKSEFIIPKSINDAEKERKNEFINNISKYIPIYVNFLSSIILNVCRTFLFHKPLLPFKKVIYKSIICVIVVAIKKHKEELIPKCEHNNIKLAEDYLIQENKIEGDELNDLSMLFFQNHFY</sequence>
<dbReference type="Proteomes" id="UP000507536">
    <property type="component" value="Chromosome 3"/>
</dbReference>
<evidence type="ECO:0000313" key="4">
    <source>
        <dbReference type="EMBL" id="SCM00600.1"/>
    </source>
</evidence>
<dbReference type="PROSITE" id="PS51479">
    <property type="entry name" value="ZF_RTR1"/>
    <property type="match status" value="1"/>
</dbReference>
<dbReference type="AlphaFoldDB" id="A0A1C6XB11"/>
<dbReference type="Gene3D" id="1.25.40.820">
    <property type="match status" value="1"/>
</dbReference>
<feature type="compositionally biased region" description="Polar residues" evidence="2">
    <location>
        <begin position="518"/>
        <end position="538"/>
    </location>
</feature>
<dbReference type="InterPro" id="IPR007308">
    <property type="entry name" value="Rtr1/RPAP2_dom"/>
</dbReference>
<evidence type="ECO:0000256" key="1">
    <source>
        <dbReference type="PROSITE-ProRule" id="PRU00812"/>
    </source>
</evidence>
<dbReference type="Pfam" id="PF04181">
    <property type="entry name" value="RPAP2_Rtr1"/>
    <property type="match status" value="1"/>
</dbReference>
<reference evidence="4 5" key="1">
    <citation type="submission" date="2016-08" db="EMBL/GenBank/DDBJ databases">
        <authorList>
            <consortium name="Pathogen Informatics"/>
        </authorList>
    </citation>
    <scope>NUCLEOTIDE SEQUENCE [LARGE SCALE GENOMIC DNA]</scope>
    <source>
        <strain evidence="4 5">DS</strain>
    </source>
</reference>
<feature type="compositionally biased region" description="Polar residues" evidence="2">
    <location>
        <begin position="490"/>
        <end position="502"/>
    </location>
</feature>
<feature type="compositionally biased region" description="Basic and acidic residues" evidence="2">
    <location>
        <begin position="389"/>
        <end position="414"/>
    </location>
</feature>
<evidence type="ECO:0000313" key="5">
    <source>
        <dbReference type="Proteomes" id="UP000507536"/>
    </source>
</evidence>
<feature type="region of interest" description="Disordered" evidence="2">
    <location>
        <begin position="343"/>
        <end position="414"/>
    </location>
</feature>
<feature type="compositionally biased region" description="Basic and acidic residues" evidence="2">
    <location>
        <begin position="545"/>
        <end position="556"/>
    </location>
</feature>
<comment type="similarity">
    <text evidence="1">Belongs to the RPAP2 family.</text>
</comment>
<feature type="compositionally biased region" description="Basic and acidic residues" evidence="2">
    <location>
        <begin position="343"/>
        <end position="381"/>
    </location>
</feature>
<gene>
    <name evidence="4" type="ORF">PCHDS_000042900</name>
</gene>
<feature type="region of interest" description="Disordered" evidence="2">
    <location>
        <begin position="490"/>
        <end position="583"/>
    </location>
</feature>
<accession>A0A1C6XB11</accession>
<name>A0A1C6XB11_PLACE</name>
<dbReference type="InterPro" id="IPR038534">
    <property type="entry name" value="Rtr1/RPAP2_sf"/>
</dbReference>
<evidence type="ECO:0000259" key="3">
    <source>
        <dbReference type="PROSITE" id="PS51479"/>
    </source>
</evidence>
<feature type="domain" description="RTR1-type" evidence="3">
    <location>
        <begin position="102"/>
        <end position="192"/>
    </location>
</feature>
<protein>
    <recommendedName>
        <fullName evidence="3">RTR1-type domain-containing protein</fullName>
    </recommendedName>
</protein>
<organism evidence="4 5">
    <name type="scientific">Plasmodium chabaudi adami</name>
    <dbReference type="NCBI Taxonomy" id="5826"/>
    <lineage>
        <taxon>Eukaryota</taxon>
        <taxon>Sar</taxon>
        <taxon>Alveolata</taxon>
        <taxon>Apicomplexa</taxon>
        <taxon>Aconoidasida</taxon>
        <taxon>Haemosporida</taxon>
        <taxon>Plasmodiidae</taxon>
        <taxon>Plasmodium</taxon>
        <taxon>Plasmodium (Vinckeia)</taxon>
    </lineage>
</organism>
<evidence type="ECO:0000256" key="2">
    <source>
        <dbReference type="SAM" id="MobiDB-lite"/>
    </source>
</evidence>
<dbReference type="EMBL" id="LT608183">
    <property type="protein sequence ID" value="SCM00600.1"/>
    <property type="molecule type" value="Genomic_DNA"/>
</dbReference>